<feature type="domain" description="ABC transporter" evidence="4">
    <location>
        <begin position="4"/>
        <end position="231"/>
    </location>
</feature>
<dbReference type="InterPro" id="IPR013611">
    <property type="entry name" value="Transp-assoc_OB_typ2"/>
</dbReference>
<evidence type="ECO:0000256" key="3">
    <source>
        <dbReference type="ARBA" id="ARBA00022840"/>
    </source>
</evidence>
<dbReference type="GO" id="GO:0016887">
    <property type="term" value="F:ATP hydrolysis activity"/>
    <property type="evidence" value="ECO:0007669"/>
    <property type="project" value="InterPro"/>
</dbReference>
<dbReference type="SUPFAM" id="SSF50331">
    <property type="entry name" value="MOP-like"/>
    <property type="match status" value="1"/>
</dbReference>
<keyword evidence="6" id="KW-1185">Reference proteome</keyword>
<dbReference type="KEGG" id="nib:GU926_01470"/>
<dbReference type="PROSITE" id="PS00211">
    <property type="entry name" value="ABC_TRANSPORTER_1"/>
    <property type="match status" value="1"/>
</dbReference>
<keyword evidence="1" id="KW-0813">Transport</keyword>
<dbReference type="AlphaFoldDB" id="A0A6P1NQS4"/>
<dbReference type="InterPro" id="IPR008995">
    <property type="entry name" value="Mo/tungstate-bd_C_term_dom"/>
</dbReference>
<evidence type="ECO:0000259" key="4">
    <source>
        <dbReference type="PROSITE" id="PS50893"/>
    </source>
</evidence>
<dbReference type="PROSITE" id="PS50893">
    <property type="entry name" value="ABC_TRANSPORTER_2"/>
    <property type="match status" value="1"/>
</dbReference>
<sequence>MTFLQVTGIEKTDARGVVLQNISFSQTKGQKIAIAGETGAGKSTLLKIMAGLIQPDAGTVHFEGERVLGPQEKLVAGHEGIAYLSQQYELPAFLRVEQVLRYANSLSASEAQNLYEICQIEHLLSRRTDELSGGERQRIALALLLTSSPSLLLLDEPFSNLDKIHKNTLKTVIQDISQELDITCTLISHDPHDTLSWAEHILVLKDGHLIQTGTPEQIYQLPKDAYVAGLFGEFTTFSEQEVRQLYKGTSPKANTGFIRPENLLLHAPEQTGLAGQVVEVFYFGSFLEVQVQTAETMATVKTQKNSFQKGDQVILRAME</sequence>
<dbReference type="SUPFAM" id="SSF52540">
    <property type="entry name" value="P-loop containing nucleoside triphosphate hydrolases"/>
    <property type="match status" value="1"/>
</dbReference>
<evidence type="ECO:0000256" key="2">
    <source>
        <dbReference type="ARBA" id="ARBA00022741"/>
    </source>
</evidence>
<dbReference type="SMART" id="SM00382">
    <property type="entry name" value="AAA"/>
    <property type="match status" value="1"/>
</dbReference>
<keyword evidence="3 5" id="KW-0067">ATP-binding</keyword>
<protein>
    <submittedName>
        <fullName evidence="5">ATP-binding cassette domain-containing protein</fullName>
    </submittedName>
</protein>
<dbReference type="PANTHER" id="PTHR42781:SF4">
    <property type="entry name" value="SPERMIDINE_PUTRESCINE IMPORT ATP-BINDING PROTEIN POTA"/>
    <property type="match status" value="1"/>
</dbReference>
<gene>
    <name evidence="5" type="ORF">GU926_01470</name>
</gene>
<dbReference type="InterPro" id="IPR050093">
    <property type="entry name" value="ABC_SmlMolc_Importer"/>
</dbReference>
<reference evidence="5 6" key="1">
    <citation type="submission" date="2020-01" db="EMBL/GenBank/DDBJ databases">
        <authorList>
            <person name="Kim M."/>
        </authorList>
    </citation>
    <scope>NUCLEOTIDE SEQUENCE [LARGE SCALE GENOMIC DNA]</scope>
    <source>
        <strain evidence="5 6">BT10</strain>
    </source>
</reference>
<dbReference type="GO" id="GO:0005524">
    <property type="term" value="F:ATP binding"/>
    <property type="evidence" value="ECO:0007669"/>
    <property type="project" value="UniProtKB-KW"/>
</dbReference>
<dbReference type="GO" id="GO:0043190">
    <property type="term" value="C:ATP-binding cassette (ABC) transporter complex"/>
    <property type="evidence" value="ECO:0007669"/>
    <property type="project" value="InterPro"/>
</dbReference>
<evidence type="ECO:0000313" key="5">
    <source>
        <dbReference type="EMBL" id="QHL86186.1"/>
    </source>
</evidence>
<dbReference type="Proteomes" id="UP000464214">
    <property type="component" value="Chromosome"/>
</dbReference>
<dbReference type="Pfam" id="PF00005">
    <property type="entry name" value="ABC_tran"/>
    <property type="match status" value="1"/>
</dbReference>
<dbReference type="InterPro" id="IPR003439">
    <property type="entry name" value="ABC_transporter-like_ATP-bd"/>
</dbReference>
<dbReference type="InterPro" id="IPR003593">
    <property type="entry name" value="AAA+_ATPase"/>
</dbReference>
<evidence type="ECO:0000256" key="1">
    <source>
        <dbReference type="ARBA" id="ARBA00022448"/>
    </source>
</evidence>
<dbReference type="InterPro" id="IPR027417">
    <property type="entry name" value="P-loop_NTPase"/>
</dbReference>
<dbReference type="Gene3D" id="3.40.50.300">
    <property type="entry name" value="P-loop containing nucleotide triphosphate hydrolases"/>
    <property type="match status" value="1"/>
</dbReference>
<proteinExistence type="predicted"/>
<dbReference type="Pfam" id="PF08402">
    <property type="entry name" value="TOBE_2"/>
    <property type="match status" value="1"/>
</dbReference>
<evidence type="ECO:0000313" key="6">
    <source>
        <dbReference type="Proteomes" id="UP000464214"/>
    </source>
</evidence>
<dbReference type="RefSeq" id="WP_160688356.1">
    <property type="nucleotide sequence ID" value="NZ_CP047897.1"/>
</dbReference>
<keyword evidence="2" id="KW-0547">Nucleotide-binding</keyword>
<dbReference type="GO" id="GO:0022857">
    <property type="term" value="F:transmembrane transporter activity"/>
    <property type="evidence" value="ECO:0007669"/>
    <property type="project" value="InterPro"/>
</dbReference>
<organism evidence="5 6">
    <name type="scientific">Nibribacter ruber</name>
    <dbReference type="NCBI Taxonomy" id="2698458"/>
    <lineage>
        <taxon>Bacteria</taxon>
        <taxon>Pseudomonadati</taxon>
        <taxon>Bacteroidota</taxon>
        <taxon>Cytophagia</taxon>
        <taxon>Cytophagales</taxon>
        <taxon>Hymenobacteraceae</taxon>
        <taxon>Nibribacter</taxon>
    </lineage>
</organism>
<dbReference type="EMBL" id="CP047897">
    <property type="protein sequence ID" value="QHL86186.1"/>
    <property type="molecule type" value="Genomic_DNA"/>
</dbReference>
<dbReference type="InterPro" id="IPR017871">
    <property type="entry name" value="ABC_transporter-like_CS"/>
</dbReference>
<dbReference type="PANTHER" id="PTHR42781">
    <property type="entry name" value="SPERMIDINE/PUTRESCINE IMPORT ATP-BINDING PROTEIN POTA"/>
    <property type="match status" value="1"/>
</dbReference>
<name>A0A6P1NQS4_9BACT</name>
<accession>A0A6P1NQS4</accession>